<dbReference type="EMBL" id="KI545873">
    <property type="protein sequence ID" value="EST06385.1"/>
    <property type="molecule type" value="Genomic_DNA"/>
</dbReference>
<dbReference type="PANTHER" id="PTHR31051">
    <property type="entry name" value="PROTEASOME ASSEMBLY CHAPERONE 3"/>
    <property type="match status" value="1"/>
</dbReference>
<gene>
    <name evidence="1" type="ORF">PSEUBRA_SCAF3g03891</name>
</gene>
<accession>V5EMN3</accession>
<dbReference type="eggNOG" id="ENOG502S9A3">
    <property type="taxonomic scope" value="Eukaryota"/>
</dbReference>
<dbReference type="GO" id="GO:0043248">
    <property type="term" value="P:proteasome assembly"/>
    <property type="evidence" value="ECO:0007669"/>
    <property type="project" value="InterPro"/>
</dbReference>
<dbReference type="STRING" id="1365824.V5EMN3"/>
<evidence type="ECO:0000313" key="2">
    <source>
        <dbReference type="Proteomes" id="UP000019377"/>
    </source>
</evidence>
<evidence type="ECO:0000313" key="1">
    <source>
        <dbReference type="EMBL" id="EST06385.1"/>
    </source>
</evidence>
<dbReference type="Pfam" id="PF10178">
    <property type="entry name" value="PAC3"/>
    <property type="match status" value="1"/>
</dbReference>
<dbReference type="Gene3D" id="3.30.230.90">
    <property type="match status" value="1"/>
</dbReference>
<dbReference type="InterPro" id="IPR018788">
    <property type="entry name" value="Proteasome_assmbl_chp_3"/>
</dbReference>
<dbReference type="OrthoDB" id="5593278at2759"/>
<organism evidence="1 2">
    <name type="scientific">Kalmanozyma brasiliensis (strain GHG001)</name>
    <name type="common">Yeast</name>
    <name type="synonym">Pseudozyma brasiliensis</name>
    <dbReference type="NCBI Taxonomy" id="1365824"/>
    <lineage>
        <taxon>Eukaryota</taxon>
        <taxon>Fungi</taxon>
        <taxon>Dikarya</taxon>
        <taxon>Basidiomycota</taxon>
        <taxon>Ustilaginomycotina</taxon>
        <taxon>Ustilaginomycetes</taxon>
        <taxon>Ustilaginales</taxon>
        <taxon>Ustilaginaceae</taxon>
        <taxon>Kalmanozyma</taxon>
    </lineage>
</organism>
<protein>
    <submittedName>
        <fullName evidence="1">Uncharacterized protein</fullName>
    </submittedName>
</protein>
<dbReference type="AlphaFoldDB" id="V5EMN3"/>
<proteinExistence type="predicted"/>
<dbReference type="HOGENOM" id="CLU_105927_0_0_1"/>
<sequence>MMTSTTLNPAALKADVHLVTSPAPVIPTRTVTVTINGISTTVIAQSFTDRIFITVTQLSKFGCLYQASTSSNPAAPFEDGAIGTGLPPPLPTTVVSKLVGTEPSPAYTTLYQLYVSQIASIVKSGASGEDRPLVVSLALKTSPSAEKGRDEEDDEAEELLLTSEDERARFMAVMEAVQRCMVW</sequence>
<dbReference type="GeneID" id="27420506"/>
<dbReference type="PANTHER" id="PTHR31051:SF1">
    <property type="entry name" value="PROTEASOME ASSEMBLY CHAPERONE 3"/>
    <property type="match status" value="1"/>
</dbReference>
<dbReference type="OMA" id="GVMDMVQ"/>
<dbReference type="RefSeq" id="XP_016291374.1">
    <property type="nucleotide sequence ID" value="XM_016437828.1"/>
</dbReference>
<name>V5EMN3_KALBG</name>
<dbReference type="InterPro" id="IPR053720">
    <property type="entry name" value="Psm_Assembly_Chaperone"/>
</dbReference>
<keyword evidence="2" id="KW-1185">Reference proteome</keyword>
<reference evidence="2" key="1">
    <citation type="journal article" date="2013" name="Genome Announc.">
        <title>Draft genome sequence of Pseudozyma brasiliensis sp. nov. strain GHG001, a high producer of endo-1,4-xylanase isolated from an insect pest of sugarcane.</title>
        <authorList>
            <person name="Oliveira J.V.D.C."/>
            <person name="dos Santos R.A.C."/>
            <person name="Borges T.A."/>
            <person name="Riano-Pachon D.M."/>
            <person name="Goldman G.H."/>
        </authorList>
    </citation>
    <scope>NUCLEOTIDE SEQUENCE [LARGE SCALE GENOMIC DNA]</scope>
    <source>
        <strain evidence="2">GHG001</strain>
    </source>
</reference>
<dbReference type="Proteomes" id="UP000019377">
    <property type="component" value="Unassembled WGS sequence"/>
</dbReference>